<keyword evidence="8" id="KW-0460">Magnesium</keyword>
<feature type="domain" description="Polymerase nucleotidyl transferase" evidence="10">
    <location>
        <begin position="7"/>
        <end position="92"/>
    </location>
</feature>
<dbReference type="InterPro" id="IPR052038">
    <property type="entry name" value="Type-VII_TA_antitoxin"/>
</dbReference>
<comment type="similarity">
    <text evidence="9">Belongs to the MntA antitoxin family.</text>
</comment>
<dbReference type="Gene3D" id="3.30.460.10">
    <property type="entry name" value="Beta Polymerase, domain 2"/>
    <property type="match status" value="1"/>
</dbReference>
<dbReference type="GO" id="GO:0016779">
    <property type="term" value="F:nucleotidyltransferase activity"/>
    <property type="evidence" value="ECO:0007669"/>
    <property type="project" value="UniProtKB-KW"/>
</dbReference>
<evidence type="ECO:0000313" key="11">
    <source>
        <dbReference type="EMBL" id="TRO82475.1"/>
    </source>
</evidence>
<evidence type="ECO:0000256" key="9">
    <source>
        <dbReference type="ARBA" id="ARBA00038276"/>
    </source>
</evidence>
<dbReference type="AlphaFoldDB" id="A0A550JGZ9"/>
<dbReference type="SUPFAM" id="SSF81301">
    <property type="entry name" value="Nucleotidyltransferase"/>
    <property type="match status" value="1"/>
</dbReference>
<dbReference type="CDD" id="cd05403">
    <property type="entry name" value="NT_KNTase_like"/>
    <property type="match status" value="1"/>
</dbReference>
<sequence length="94" mass="10338">MDPFIEKHRDTIKKLAADRGAVRVRLFGSLARGEGGPQSDIDLLVDLEEGRSALALGGLLMDLQERLGRRVDVVTPAALHPRIRDKVLEQAVDL</sequence>
<dbReference type="GO" id="GO:0046872">
    <property type="term" value="F:metal ion binding"/>
    <property type="evidence" value="ECO:0007669"/>
    <property type="project" value="UniProtKB-KW"/>
</dbReference>
<dbReference type="Proteomes" id="UP000317155">
    <property type="component" value="Unassembled WGS sequence"/>
</dbReference>
<evidence type="ECO:0000259" key="10">
    <source>
        <dbReference type="Pfam" id="PF01909"/>
    </source>
</evidence>
<name>A0A550JGZ9_9BACT</name>
<comment type="cofactor">
    <cofactor evidence="1">
        <name>Mg(2+)</name>
        <dbReference type="ChEBI" id="CHEBI:18420"/>
    </cofactor>
</comment>
<keyword evidence="4" id="KW-0548">Nucleotidyltransferase</keyword>
<evidence type="ECO:0000256" key="8">
    <source>
        <dbReference type="ARBA" id="ARBA00022842"/>
    </source>
</evidence>
<keyword evidence="6" id="KW-0547">Nucleotide-binding</keyword>
<dbReference type="RefSeq" id="WP_092057522.1">
    <property type="nucleotide sequence ID" value="NZ_FOJJ01000034.1"/>
</dbReference>
<dbReference type="PANTHER" id="PTHR33571">
    <property type="entry name" value="SSL8005 PROTEIN"/>
    <property type="match status" value="1"/>
</dbReference>
<keyword evidence="2" id="KW-1277">Toxin-antitoxin system</keyword>
<organism evidence="11 12">
    <name type="scientific">Trichloromonas acetexigens</name>
    <dbReference type="NCBI Taxonomy" id="38815"/>
    <lineage>
        <taxon>Bacteria</taxon>
        <taxon>Pseudomonadati</taxon>
        <taxon>Thermodesulfobacteriota</taxon>
        <taxon>Desulfuromonadia</taxon>
        <taxon>Desulfuromonadales</taxon>
        <taxon>Trichloromonadaceae</taxon>
        <taxon>Trichloromonas</taxon>
    </lineage>
</organism>
<protein>
    <submittedName>
        <fullName evidence="11">Nucleotidyltransferase family protein</fullName>
    </submittedName>
</protein>
<evidence type="ECO:0000256" key="2">
    <source>
        <dbReference type="ARBA" id="ARBA00022649"/>
    </source>
</evidence>
<keyword evidence="7" id="KW-0067">ATP-binding</keyword>
<evidence type="ECO:0000256" key="1">
    <source>
        <dbReference type="ARBA" id="ARBA00001946"/>
    </source>
</evidence>
<comment type="caution">
    <text evidence="11">The sequence shown here is derived from an EMBL/GenBank/DDBJ whole genome shotgun (WGS) entry which is preliminary data.</text>
</comment>
<evidence type="ECO:0000313" key="12">
    <source>
        <dbReference type="Proteomes" id="UP000317155"/>
    </source>
</evidence>
<gene>
    <name evidence="11" type="ORF">FL622_07820</name>
</gene>
<dbReference type="OrthoDB" id="5422227at2"/>
<evidence type="ECO:0000256" key="7">
    <source>
        <dbReference type="ARBA" id="ARBA00022840"/>
    </source>
</evidence>
<accession>A0A550JGZ9</accession>
<evidence type="ECO:0000256" key="3">
    <source>
        <dbReference type="ARBA" id="ARBA00022679"/>
    </source>
</evidence>
<evidence type="ECO:0000256" key="5">
    <source>
        <dbReference type="ARBA" id="ARBA00022723"/>
    </source>
</evidence>
<reference evidence="11 12" key="1">
    <citation type="submission" date="2019-07" db="EMBL/GenBank/DDBJ databases">
        <title>Insights of Desulfuromonas acetexigens electromicrobiology.</title>
        <authorList>
            <person name="Katuri K."/>
            <person name="Sapireddy V."/>
            <person name="Shaw D.R."/>
            <person name="Saikaly P."/>
        </authorList>
    </citation>
    <scope>NUCLEOTIDE SEQUENCE [LARGE SCALE GENOMIC DNA]</scope>
    <source>
        <strain evidence="11 12">2873</strain>
    </source>
</reference>
<proteinExistence type="inferred from homology"/>
<dbReference type="InterPro" id="IPR002934">
    <property type="entry name" value="Polymerase_NTP_transf_dom"/>
</dbReference>
<keyword evidence="5" id="KW-0479">Metal-binding</keyword>
<dbReference type="InterPro" id="IPR043519">
    <property type="entry name" value="NT_sf"/>
</dbReference>
<keyword evidence="12" id="KW-1185">Reference proteome</keyword>
<keyword evidence="3 11" id="KW-0808">Transferase</keyword>
<dbReference type="Pfam" id="PF01909">
    <property type="entry name" value="NTP_transf_2"/>
    <property type="match status" value="1"/>
</dbReference>
<evidence type="ECO:0000256" key="6">
    <source>
        <dbReference type="ARBA" id="ARBA00022741"/>
    </source>
</evidence>
<dbReference type="GO" id="GO:0005524">
    <property type="term" value="F:ATP binding"/>
    <property type="evidence" value="ECO:0007669"/>
    <property type="project" value="UniProtKB-KW"/>
</dbReference>
<dbReference type="EMBL" id="VJVV01000004">
    <property type="protein sequence ID" value="TRO82475.1"/>
    <property type="molecule type" value="Genomic_DNA"/>
</dbReference>
<evidence type="ECO:0000256" key="4">
    <source>
        <dbReference type="ARBA" id="ARBA00022695"/>
    </source>
</evidence>
<dbReference type="PANTHER" id="PTHR33571:SF12">
    <property type="entry name" value="BSL3053 PROTEIN"/>
    <property type="match status" value="1"/>
</dbReference>